<evidence type="ECO:0000313" key="3">
    <source>
        <dbReference type="EMBL" id="MFC5450936.1"/>
    </source>
</evidence>
<comment type="caution">
    <text evidence="3">The sequence shown here is derived from an EMBL/GenBank/DDBJ whole genome shotgun (WGS) entry which is preliminary data.</text>
</comment>
<evidence type="ECO:0008006" key="5">
    <source>
        <dbReference type="Google" id="ProtNLM"/>
    </source>
</evidence>
<protein>
    <recommendedName>
        <fullName evidence="5">LysM domain-containing protein</fullName>
    </recommendedName>
</protein>
<accession>A0ABW0KDZ5</accession>
<evidence type="ECO:0000256" key="1">
    <source>
        <dbReference type="SAM" id="MobiDB-lite"/>
    </source>
</evidence>
<gene>
    <name evidence="3" type="ORF">ACFPOG_22060</name>
</gene>
<reference evidence="4" key="1">
    <citation type="journal article" date="2019" name="Int. J. Syst. Evol. Microbiol.">
        <title>The Global Catalogue of Microorganisms (GCM) 10K type strain sequencing project: providing services to taxonomists for standard genome sequencing and annotation.</title>
        <authorList>
            <consortium name="The Broad Institute Genomics Platform"/>
            <consortium name="The Broad Institute Genome Sequencing Center for Infectious Disease"/>
            <person name="Wu L."/>
            <person name="Ma J."/>
        </authorList>
    </citation>
    <scope>NUCLEOTIDE SEQUENCE [LARGE SCALE GENOMIC DNA]</scope>
    <source>
        <strain evidence="4">KACC 11904</strain>
    </source>
</reference>
<feature type="chain" id="PRO_5045928093" description="LysM domain-containing protein" evidence="2">
    <location>
        <begin position="33"/>
        <end position="371"/>
    </location>
</feature>
<proteinExistence type="predicted"/>
<dbReference type="Proteomes" id="UP001596044">
    <property type="component" value="Unassembled WGS sequence"/>
</dbReference>
<organism evidence="3 4">
    <name type="scientific">Paenibacillus aestuarii</name>
    <dbReference type="NCBI Taxonomy" id="516965"/>
    <lineage>
        <taxon>Bacteria</taxon>
        <taxon>Bacillati</taxon>
        <taxon>Bacillota</taxon>
        <taxon>Bacilli</taxon>
        <taxon>Bacillales</taxon>
        <taxon>Paenibacillaceae</taxon>
        <taxon>Paenibacillus</taxon>
    </lineage>
</organism>
<feature type="signal peptide" evidence="2">
    <location>
        <begin position="1"/>
        <end position="32"/>
    </location>
</feature>
<name>A0ABW0KDZ5_9BACL</name>
<sequence length="371" mass="38962">MKAIQKKVLTCTLAAGLLIGGGLTLQHTQAFADESGTTTATSTPTSNVHKDQDHKGSFANKQGFGFKRGDFQGGIAFGKEGTDVAAILGIDQATLKDELKSGKSLAEIAQEKANLTEDALIQKLTDAETKKLDDAVAAGKLTQAQADKAKSGMADRLKKMVEAKPQAGSMKGGPRGGLKGGMFFGKEGTDFAAVLGIDQTVLKDELKAGKSLAAIAQEKANLTEDALIQKLTDAETKKLDDAVAAGKLTQEQADKMKSGMADRLKKMVEAKPQAGGMKGGSFGHGAKHQGVSMFGQWGKQEELATILGMTKEDLASELKSGKSLAEIAEAKDMTEDQLITKLKDSMTDSLKKFVEDKGNANKQAAAPTTAQ</sequence>
<keyword evidence="4" id="KW-1185">Reference proteome</keyword>
<dbReference type="EMBL" id="JBHSMJ010000030">
    <property type="protein sequence ID" value="MFC5450936.1"/>
    <property type="molecule type" value="Genomic_DNA"/>
</dbReference>
<dbReference type="RefSeq" id="WP_270881593.1">
    <property type="nucleotide sequence ID" value="NZ_JAQFVF010000055.1"/>
</dbReference>
<keyword evidence="2" id="KW-0732">Signal</keyword>
<evidence type="ECO:0000256" key="2">
    <source>
        <dbReference type="SAM" id="SignalP"/>
    </source>
</evidence>
<dbReference type="Gene3D" id="1.10.10.1530">
    <property type="match status" value="1"/>
</dbReference>
<feature type="region of interest" description="Disordered" evidence="1">
    <location>
        <begin position="35"/>
        <end position="54"/>
    </location>
</feature>
<feature type="compositionally biased region" description="Low complexity" evidence="1">
    <location>
        <begin position="35"/>
        <end position="46"/>
    </location>
</feature>
<evidence type="ECO:0000313" key="4">
    <source>
        <dbReference type="Proteomes" id="UP001596044"/>
    </source>
</evidence>